<dbReference type="EMBL" id="CP060139">
    <property type="protein sequence ID" value="QNR22959.1"/>
    <property type="molecule type" value="Genomic_DNA"/>
</dbReference>
<keyword evidence="3" id="KW-1185">Reference proteome</keyword>
<reference evidence="2 3" key="1">
    <citation type="submission" date="2020-08" db="EMBL/GenBank/DDBJ databases">
        <title>Croceimicrobium hydrocarbonivorans gen. nov., sp. nov., a novel marine bacterium isolated from a bacterial consortium that degrades polyethylene terephthalate.</title>
        <authorList>
            <person name="Liu R."/>
        </authorList>
    </citation>
    <scope>NUCLEOTIDE SEQUENCE [LARGE SCALE GENOMIC DNA]</scope>
    <source>
        <strain evidence="2 3">A20-9</strain>
    </source>
</reference>
<protein>
    <submittedName>
        <fullName evidence="2">Uncharacterized protein</fullName>
    </submittedName>
</protein>
<gene>
    <name evidence="1" type="ORF">H4K34_11275</name>
    <name evidence="2" type="ORF">H4K34_11490</name>
</gene>
<dbReference type="RefSeq" id="WP_210757528.1">
    <property type="nucleotide sequence ID" value="NZ_CP060139.1"/>
</dbReference>
<accession>A0A7H0VBA4</accession>
<sequence length="66" mass="6898">MKGTGLIIVTLVVLALTAWAIDRYLKGQKILPKVATNSYKTGIFAISPGTQGNITGPNSARNALGL</sequence>
<dbReference type="EMBL" id="CP060139">
    <property type="protein sequence ID" value="QNR23002.1"/>
    <property type="molecule type" value="Genomic_DNA"/>
</dbReference>
<dbReference type="AlphaFoldDB" id="A0A7H0VBA4"/>
<evidence type="ECO:0000313" key="3">
    <source>
        <dbReference type="Proteomes" id="UP000516305"/>
    </source>
</evidence>
<dbReference type="KEGG" id="chyd:H4K34_11490"/>
<proteinExistence type="predicted"/>
<dbReference type="KEGG" id="chyd:H4K34_11275"/>
<evidence type="ECO:0000313" key="2">
    <source>
        <dbReference type="EMBL" id="QNR23002.1"/>
    </source>
</evidence>
<evidence type="ECO:0000313" key="1">
    <source>
        <dbReference type="EMBL" id="QNR22959.1"/>
    </source>
</evidence>
<organism evidence="2 3">
    <name type="scientific">Croceimicrobium hydrocarbonivorans</name>
    <dbReference type="NCBI Taxonomy" id="2761580"/>
    <lineage>
        <taxon>Bacteria</taxon>
        <taxon>Pseudomonadati</taxon>
        <taxon>Bacteroidota</taxon>
        <taxon>Flavobacteriia</taxon>
        <taxon>Flavobacteriales</taxon>
        <taxon>Owenweeksiaceae</taxon>
        <taxon>Croceimicrobium</taxon>
    </lineage>
</organism>
<name>A0A7H0VBA4_9FLAO</name>
<dbReference type="Proteomes" id="UP000516305">
    <property type="component" value="Chromosome"/>
</dbReference>